<dbReference type="InterPro" id="IPR052750">
    <property type="entry name" value="GH18_Chitinase"/>
</dbReference>
<dbReference type="OrthoDB" id="3539189at2"/>
<reference evidence="1 2" key="1">
    <citation type="submission" date="2019-04" db="EMBL/GenBank/DDBJ databases">
        <title>Herbidospora sp. NEAU-GS14.nov., a novel actinomycete isolated from soil.</title>
        <authorList>
            <person name="Han L."/>
        </authorList>
    </citation>
    <scope>NUCLEOTIDE SEQUENCE [LARGE SCALE GENOMIC DNA]</scope>
    <source>
        <strain evidence="1 2">NEAU-GS14</strain>
    </source>
</reference>
<name>A0A4U3MCX8_9ACTN</name>
<dbReference type="EMBL" id="SZQA01000018">
    <property type="protein sequence ID" value="TKK87015.1"/>
    <property type="molecule type" value="Genomic_DNA"/>
</dbReference>
<dbReference type="AlphaFoldDB" id="A0A4U3MCX8"/>
<protein>
    <recommendedName>
        <fullName evidence="3">Chitinase</fullName>
    </recommendedName>
</protein>
<evidence type="ECO:0008006" key="3">
    <source>
        <dbReference type="Google" id="ProtNLM"/>
    </source>
</evidence>
<sequence length="323" mass="33414">MDSAPRPRPVGTPPRALVMAAATALVGATAAALVLLPAEPLPEWAAPVTPPVAAAPAVAVAPKPEQTVPYVTFVDAIRAEGGVSRAPAYLVGHVNATGCLPTWSGLPASAKRPLVSTLHKTGRPVGLSFGGPRGAELAATCAGPARLLRAYRSVMKAYRPGLIDFEVTDSADPATTGRRAAAIQRLQEEARRVGSELMVTMTLPATRAGLSLADRAMLKATRAAGAEIGRVNVLVPFSPGARDNLRALADAAHAANRQLTRLLDRPAWPHLGLTPILASPDDLTVADAKTLVAFQTKNSLGELSVRGAPPAEAVAQILTAPRQ</sequence>
<comment type="caution">
    <text evidence="1">The sequence shown here is derived from an EMBL/GenBank/DDBJ whole genome shotgun (WGS) entry which is preliminary data.</text>
</comment>
<proteinExistence type="predicted"/>
<evidence type="ECO:0000313" key="1">
    <source>
        <dbReference type="EMBL" id="TKK87015.1"/>
    </source>
</evidence>
<dbReference type="Gene3D" id="3.20.20.80">
    <property type="entry name" value="Glycosidases"/>
    <property type="match status" value="1"/>
</dbReference>
<dbReference type="PANTHER" id="PTHR42976:SF1">
    <property type="entry name" value="GH18 DOMAIN-CONTAINING PROTEIN-RELATED"/>
    <property type="match status" value="1"/>
</dbReference>
<dbReference type="Proteomes" id="UP000308705">
    <property type="component" value="Unassembled WGS sequence"/>
</dbReference>
<keyword evidence="2" id="KW-1185">Reference proteome</keyword>
<accession>A0A4U3MCX8</accession>
<gene>
    <name evidence="1" type="ORF">FDA94_19710</name>
</gene>
<evidence type="ECO:0000313" key="2">
    <source>
        <dbReference type="Proteomes" id="UP000308705"/>
    </source>
</evidence>
<dbReference type="RefSeq" id="WP_137248539.1">
    <property type="nucleotide sequence ID" value="NZ_SZQA01000018.1"/>
</dbReference>
<dbReference type="PANTHER" id="PTHR42976">
    <property type="entry name" value="BIFUNCTIONAL CHITINASE/LYSOZYME-RELATED"/>
    <property type="match status" value="1"/>
</dbReference>
<organism evidence="1 2">
    <name type="scientific">Herbidospora galbida</name>
    <dbReference type="NCBI Taxonomy" id="2575442"/>
    <lineage>
        <taxon>Bacteria</taxon>
        <taxon>Bacillati</taxon>
        <taxon>Actinomycetota</taxon>
        <taxon>Actinomycetes</taxon>
        <taxon>Streptosporangiales</taxon>
        <taxon>Streptosporangiaceae</taxon>
        <taxon>Herbidospora</taxon>
    </lineage>
</organism>